<dbReference type="EMBL" id="KQ242426">
    <property type="protein sequence ID" value="KNC78777.1"/>
    <property type="molecule type" value="Genomic_DNA"/>
</dbReference>
<dbReference type="Proteomes" id="UP000054560">
    <property type="component" value="Unassembled WGS sequence"/>
</dbReference>
<evidence type="ECO:0000313" key="2">
    <source>
        <dbReference type="Proteomes" id="UP000054560"/>
    </source>
</evidence>
<name>A0A0L0FPP8_9EUKA</name>
<reference evidence="1 2" key="1">
    <citation type="submission" date="2011-02" db="EMBL/GenBank/DDBJ databases">
        <title>The Genome Sequence of Sphaeroforma arctica JP610.</title>
        <authorList>
            <consortium name="The Broad Institute Genome Sequencing Platform"/>
            <person name="Russ C."/>
            <person name="Cuomo C."/>
            <person name="Young S.K."/>
            <person name="Zeng Q."/>
            <person name="Gargeya S."/>
            <person name="Alvarado L."/>
            <person name="Berlin A."/>
            <person name="Chapman S.B."/>
            <person name="Chen Z."/>
            <person name="Freedman E."/>
            <person name="Gellesch M."/>
            <person name="Goldberg J."/>
            <person name="Griggs A."/>
            <person name="Gujja S."/>
            <person name="Heilman E."/>
            <person name="Heiman D."/>
            <person name="Howarth C."/>
            <person name="Mehta T."/>
            <person name="Neiman D."/>
            <person name="Pearson M."/>
            <person name="Roberts A."/>
            <person name="Saif S."/>
            <person name="Shea T."/>
            <person name="Shenoy N."/>
            <person name="Sisk P."/>
            <person name="Stolte C."/>
            <person name="Sykes S."/>
            <person name="White J."/>
            <person name="Yandava C."/>
            <person name="Burger G."/>
            <person name="Gray M.W."/>
            <person name="Holland P.W.H."/>
            <person name="King N."/>
            <person name="Lang F.B.F."/>
            <person name="Roger A.J."/>
            <person name="Ruiz-Trillo I."/>
            <person name="Haas B."/>
            <person name="Nusbaum C."/>
            <person name="Birren B."/>
        </authorList>
    </citation>
    <scope>NUCLEOTIDE SEQUENCE [LARGE SCALE GENOMIC DNA]</scope>
    <source>
        <strain evidence="1 2">JP610</strain>
    </source>
</reference>
<keyword evidence="2" id="KW-1185">Reference proteome</keyword>
<evidence type="ECO:0000313" key="1">
    <source>
        <dbReference type="EMBL" id="KNC78777.1"/>
    </source>
</evidence>
<sequence length="151" mass="16586">MRGGTQEVGQMAARVGRGVEATYRVDQGYQEVWGGVSAEAKKNTMADGWEILGMSFRCRAMEFESNDAAETSSWVALGVNLEECVVWSSECLILSKLSVADVVREGLSIAPKVIVGDDRTNDPSRRDASEEIVDIVMHRSLVWEKSVKTEA</sequence>
<protein>
    <submittedName>
        <fullName evidence="1">Uncharacterized protein</fullName>
    </submittedName>
</protein>
<dbReference type="AlphaFoldDB" id="A0A0L0FPP8"/>
<dbReference type="RefSeq" id="XP_014152679.1">
    <property type="nucleotide sequence ID" value="XM_014297204.1"/>
</dbReference>
<proteinExistence type="predicted"/>
<accession>A0A0L0FPP8</accession>
<organism evidence="1 2">
    <name type="scientific">Sphaeroforma arctica JP610</name>
    <dbReference type="NCBI Taxonomy" id="667725"/>
    <lineage>
        <taxon>Eukaryota</taxon>
        <taxon>Ichthyosporea</taxon>
        <taxon>Ichthyophonida</taxon>
        <taxon>Sphaeroforma</taxon>
    </lineage>
</organism>
<gene>
    <name evidence="1" type="ORF">SARC_08805</name>
</gene>
<dbReference type="GeneID" id="25909309"/>